<reference evidence="2 3" key="1">
    <citation type="submission" date="2015-07" db="EMBL/GenBank/DDBJ databases">
        <title>Comparative genomics of the Sigatoka disease complex on banana suggests a link between parallel evolutionary changes in Pseudocercospora fijiensis and Pseudocercospora eumusae and increased virulence on the banana host.</title>
        <authorList>
            <person name="Chang T.-C."/>
            <person name="Salvucci A."/>
            <person name="Crous P.W."/>
            <person name="Stergiopoulos I."/>
        </authorList>
    </citation>
    <scope>NUCLEOTIDE SEQUENCE [LARGE SCALE GENOMIC DNA]</scope>
    <source>
        <strain evidence="2 3">CBS 116634</strain>
    </source>
</reference>
<dbReference type="EMBL" id="LFZO01000766">
    <property type="protein sequence ID" value="KXS97901.1"/>
    <property type="molecule type" value="Genomic_DNA"/>
</dbReference>
<organism evidence="2 3">
    <name type="scientific">Pseudocercospora musae</name>
    <dbReference type="NCBI Taxonomy" id="113226"/>
    <lineage>
        <taxon>Eukaryota</taxon>
        <taxon>Fungi</taxon>
        <taxon>Dikarya</taxon>
        <taxon>Ascomycota</taxon>
        <taxon>Pezizomycotina</taxon>
        <taxon>Dothideomycetes</taxon>
        <taxon>Dothideomycetidae</taxon>
        <taxon>Mycosphaerellales</taxon>
        <taxon>Mycosphaerellaceae</taxon>
        <taxon>Pseudocercospora</taxon>
    </lineage>
</organism>
<dbReference type="Proteomes" id="UP000073492">
    <property type="component" value="Unassembled WGS sequence"/>
</dbReference>
<comment type="caution">
    <text evidence="2">The sequence shown here is derived from an EMBL/GenBank/DDBJ whole genome shotgun (WGS) entry which is preliminary data.</text>
</comment>
<evidence type="ECO:0000313" key="3">
    <source>
        <dbReference type="Proteomes" id="UP000073492"/>
    </source>
</evidence>
<feature type="region of interest" description="Disordered" evidence="1">
    <location>
        <begin position="1"/>
        <end position="22"/>
    </location>
</feature>
<feature type="region of interest" description="Disordered" evidence="1">
    <location>
        <begin position="187"/>
        <end position="208"/>
    </location>
</feature>
<accession>A0A139H647</accession>
<name>A0A139H647_9PEZI</name>
<dbReference type="AlphaFoldDB" id="A0A139H647"/>
<feature type="compositionally biased region" description="Pro residues" evidence="1">
    <location>
        <begin position="1"/>
        <end position="11"/>
    </location>
</feature>
<proteinExistence type="predicted"/>
<evidence type="ECO:0000313" key="2">
    <source>
        <dbReference type="EMBL" id="KXS97901.1"/>
    </source>
</evidence>
<evidence type="ECO:0000256" key="1">
    <source>
        <dbReference type="SAM" id="MobiDB-lite"/>
    </source>
</evidence>
<keyword evidence="3" id="KW-1185">Reference proteome</keyword>
<protein>
    <submittedName>
        <fullName evidence="2">Uncharacterized protein</fullName>
    </submittedName>
</protein>
<sequence length="237" mass="26760">MNPMVSSPPPTSSTSYAGSNSHNSMQHRTVILHLLRTHLSWTPEKPCLMTTTSRPRRQCRSRDSIMAQNIPEVFEKCLIELAKHDSGQNRVETPEDAEALRWVLELVDIGRCERHKKSLESLSSRKDFDEKVLGLVRKIREIRLSVEDLLLLQPSSVAVFEHAIPMSDFVRLSLENLREMWEEAEAGRQAGSSNASFMPGHESMSEGSVEIGPNDEEGYSGMAMWFDFEEASSRPTS</sequence>
<gene>
    <name evidence="2" type="ORF">AC579_400</name>
</gene>
<dbReference type="OrthoDB" id="10437575at2759"/>